<keyword evidence="1" id="KW-0472">Membrane</keyword>
<proteinExistence type="predicted"/>
<keyword evidence="1" id="KW-0812">Transmembrane</keyword>
<protein>
    <submittedName>
        <fullName evidence="2">Uncharacterized protein</fullName>
    </submittedName>
</protein>
<dbReference type="RefSeq" id="WP_377337200.1">
    <property type="nucleotide sequence ID" value="NZ_JBHLUE010000004.1"/>
</dbReference>
<feature type="transmembrane region" description="Helical" evidence="1">
    <location>
        <begin position="172"/>
        <end position="196"/>
    </location>
</feature>
<dbReference type="EMBL" id="JBHLUE010000004">
    <property type="protein sequence ID" value="MFC0564255.1"/>
    <property type="molecule type" value="Genomic_DNA"/>
</dbReference>
<evidence type="ECO:0000313" key="2">
    <source>
        <dbReference type="EMBL" id="MFC0564255.1"/>
    </source>
</evidence>
<evidence type="ECO:0000256" key="1">
    <source>
        <dbReference type="SAM" id="Phobius"/>
    </source>
</evidence>
<dbReference type="Proteomes" id="UP001589894">
    <property type="component" value="Unassembled WGS sequence"/>
</dbReference>
<feature type="transmembrane region" description="Helical" evidence="1">
    <location>
        <begin position="33"/>
        <end position="54"/>
    </location>
</feature>
<name>A0ABV6NU06_9ACTN</name>
<keyword evidence="1" id="KW-1133">Transmembrane helix</keyword>
<feature type="transmembrane region" description="Helical" evidence="1">
    <location>
        <begin position="143"/>
        <end position="166"/>
    </location>
</feature>
<sequence length="205" mass="21805">MDEKERQQALLTALTTEHFVLQTSRGATIAESVGRATIFLSTLSAALIGLGFAAGKSSLIGPYLGAAVPSLIVLGWLTFVRLVESSVENYQDLVRLRDIRAYYREHLAAGTDFFADAVAHPERGRAAWGITGSQNTSRWREMFYTSAALIGAIDSLLLGLAAILLLGPVAGLPGLAAVPIGILIVLVAFAGHLIYLRHAFDEAGA</sequence>
<keyword evidence="3" id="KW-1185">Reference proteome</keyword>
<reference evidence="2 3" key="1">
    <citation type="submission" date="2024-09" db="EMBL/GenBank/DDBJ databases">
        <authorList>
            <person name="Sun Q."/>
            <person name="Mori K."/>
        </authorList>
    </citation>
    <scope>NUCLEOTIDE SEQUENCE [LARGE SCALE GENOMIC DNA]</scope>
    <source>
        <strain evidence="2 3">TBRC 2205</strain>
    </source>
</reference>
<organism evidence="2 3">
    <name type="scientific">Plantactinospora siamensis</name>
    <dbReference type="NCBI Taxonomy" id="555372"/>
    <lineage>
        <taxon>Bacteria</taxon>
        <taxon>Bacillati</taxon>
        <taxon>Actinomycetota</taxon>
        <taxon>Actinomycetes</taxon>
        <taxon>Micromonosporales</taxon>
        <taxon>Micromonosporaceae</taxon>
        <taxon>Plantactinospora</taxon>
    </lineage>
</organism>
<feature type="transmembrane region" description="Helical" evidence="1">
    <location>
        <begin position="60"/>
        <end position="80"/>
    </location>
</feature>
<gene>
    <name evidence="2" type="ORF">ACFFHU_08755</name>
</gene>
<evidence type="ECO:0000313" key="3">
    <source>
        <dbReference type="Proteomes" id="UP001589894"/>
    </source>
</evidence>
<accession>A0ABV6NU06</accession>
<comment type="caution">
    <text evidence="2">The sequence shown here is derived from an EMBL/GenBank/DDBJ whole genome shotgun (WGS) entry which is preliminary data.</text>
</comment>